<comment type="caution">
    <text evidence="3">The sequence shown here is derived from an EMBL/GenBank/DDBJ whole genome shotgun (WGS) entry which is preliminary data.</text>
</comment>
<evidence type="ECO:0000313" key="3">
    <source>
        <dbReference type="EMBL" id="KAL0485775.1"/>
    </source>
</evidence>
<name>A0AAW2ZA73_9EUKA</name>
<dbReference type="EMBL" id="JAOPGA020001165">
    <property type="protein sequence ID" value="KAL0485775.1"/>
    <property type="molecule type" value="Genomic_DNA"/>
</dbReference>
<reference evidence="3 4" key="1">
    <citation type="submission" date="2024-03" db="EMBL/GenBank/DDBJ databases">
        <title>The Acrasis kona genome and developmental transcriptomes reveal deep origins of eukaryotic multicellular pathways.</title>
        <authorList>
            <person name="Sheikh S."/>
            <person name="Fu C.-J."/>
            <person name="Brown M.W."/>
            <person name="Baldauf S.L."/>
        </authorList>
    </citation>
    <scope>NUCLEOTIDE SEQUENCE [LARGE SCALE GENOMIC DNA]</scope>
    <source>
        <strain evidence="3 4">ATCC MYA-3509</strain>
    </source>
</reference>
<sequence length="623" mass="70800">MFRQSIFKAGRSVVFNRTAPLFARSTKPLFQPITTPQVRNESNDLTISINFTVDESDLRHLIQELQIVGAKIIEKTPLTETYYDSVPPKYRVEAHAPQVFGSLPSKPNNFTPPTKQPGPNARVRKSRKDHIPEYVLSKKDTWLVQNDAGQWYMRAPAEDPAGKTHLDVARHLRIPVYKEFFGEREIRRELSLQQDETQEVLHGIPLMDLKSDLENRMNVIPFASYRVTRYKIKIPIVSEGLLREEGDNDDVIFPESPYLTRLYKQRDELQKKIEARLDKDGPDAQLERELENVERIIKNIEEKAIIKEERLEGGDEPSGVVEPEILDEREPEYVSGSDFVTDAAKQLDGPDSGEFQVIKAVDKSINDQKEANRQNLIHALSGDFGEASPGAVEELTKMSPNQLENYVKLKAESELTEGEALQQEGALSKKDRVVKSSSDSEEEQVGGPSSSDIDLDETTDENEERQDGLADEFVAPLDQAYMESNQIHETFGVDQWVDMTLDRTDFGYIFGTLTTNIENPDDQFGDVPQLFEIEKSLQLNTARQHAHIVEYILRNRPGHMRQLYAYGVAFRAREGSNKKYNEEADYGASDLDLEVTDSDADEEAVEEESESENSDNETADKRK</sequence>
<feature type="compositionally biased region" description="Acidic residues" evidence="2">
    <location>
        <begin position="591"/>
        <end position="617"/>
    </location>
</feature>
<keyword evidence="4" id="KW-1185">Reference proteome</keyword>
<evidence type="ECO:0000256" key="2">
    <source>
        <dbReference type="SAM" id="MobiDB-lite"/>
    </source>
</evidence>
<protein>
    <submittedName>
        <fullName evidence="3">Developmentally-regulated protein</fullName>
    </submittedName>
</protein>
<keyword evidence="1" id="KW-0175">Coiled coil</keyword>
<gene>
    <name evidence="3" type="ORF">AKO1_003243</name>
</gene>
<feature type="region of interest" description="Disordered" evidence="2">
    <location>
        <begin position="581"/>
        <end position="623"/>
    </location>
</feature>
<dbReference type="AlphaFoldDB" id="A0AAW2ZA73"/>
<feature type="compositionally biased region" description="Acidic residues" evidence="2">
    <location>
        <begin position="453"/>
        <end position="464"/>
    </location>
</feature>
<organism evidence="3 4">
    <name type="scientific">Acrasis kona</name>
    <dbReference type="NCBI Taxonomy" id="1008807"/>
    <lineage>
        <taxon>Eukaryota</taxon>
        <taxon>Discoba</taxon>
        <taxon>Heterolobosea</taxon>
        <taxon>Tetramitia</taxon>
        <taxon>Eutetramitia</taxon>
        <taxon>Acrasidae</taxon>
        <taxon>Acrasis</taxon>
    </lineage>
</organism>
<feature type="coiled-coil region" evidence="1">
    <location>
        <begin position="259"/>
        <end position="310"/>
    </location>
</feature>
<feature type="region of interest" description="Disordered" evidence="2">
    <location>
        <begin position="101"/>
        <end position="127"/>
    </location>
</feature>
<proteinExistence type="predicted"/>
<evidence type="ECO:0000313" key="4">
    <source>
        <dbReference type="Proteomes" id="UP001431209"/>
    </source>
</evidence>
<accession>A0AAW2ZA73</accession>
<evidence type="ECO:0000256" key="1">
    <source>
        <dbReference type="SAM" id="Coils"/>
    </source>
</evidence>
<feature type="region of interest" description="Disordered" evidence="2">
    <location>
        <begin position="418"/>
        <end position="467"/>
    </location>
</feature>
<dbReference type="Proteomes" id="UP001431209">
    <property type="component" value="Unassembled WGS sequence"/>
</dbReference>